<sequence>MSQNIASQAAPTVTAMNTENDQDECFPNIIEHPEMDRILRTMAAEFLESVKAEGHVVENDAEAIAWYMSEFRNTFLDTLRTLSTTNAPIEGTTLAIRGAPEPAASEQDSDAKEGQYRLRTAGSIANGCFDRELDRSIVLWSDRVEGAQASLRRIGHAHNTAVNKHSAIVLAAIVRDGDSSAAEYPSVVSRAKDLRDTREMLEQCHKDLQLYVDYVSHLKFTKQQREEGVAAKKQT</sequence>
<feature type="region of interest" description="Disordered" evidence="1">
    <location>
        <begin position="1"/>
        <end position="21"/>
    </location>
</feature>
<gene>
    <name evidence="2" type="ORF">ZT3D7_G11389</name>
</gene>
<keyword evidence="3" id="KW-1185">Reference proteome</keyword>
<dbReference type="Proteomes" id="UP000215127">
    <property type="component" value="Chromosome 13"/>
</dbReference>
<evidence type="ECO:0000313" key="3">
    <source>
        <dbReference type="Proteomes" id="UP000215127"/>
    </source>
</evidence>
<accession>A0A1X7S961</accession>
<organism evidence="2 3">
    <name type="scientific">Zymoseptoria tritici (strain ST99CH_3D7)</name>
    <dbReference type="NCBI Taxonomy" id="1276538"/>
    <lineage>
        <taxon>Eukaryota</taxon>
        <taxon>Fungi</taxon>
        <taxon>Dikarya</taxon>
        <taxon>Ascomycota</taxon>
        <taxon>Pezizomycotina</taxon>
        <taxon>Dothideomycetes</taxon>
        <taxon>Dothideomycetidae</taxon>
        <taxon>Mycosphaerellales</taxon>
        <taxon>Mycosphaerellaceae</taxon>
        <taxon>Zymoseptoria</taxon>
    </lineage>
</organism>
<protein>
    <submittedName>
        <fullName evidence="2">Uncharacterized protein</fullName>
    </submittedName>
</protein>
<reference evidence="2 3" key="1">
    <citation type="submission" date="2016-06" db="EMBL/GenBank/DDBJ databases">
        <authorList>
            <person name="Kjaerup R.B."/>
            <person name="Dalgaard T.S."/>
            <person name="Juul-Madsen H.R."/>
        </authorList>
    </citation>
    <scope>NUCLEOTIDE SEQUENCE [LARGE SCALE GENOMIC DNA]</scope>
</reference>
<evidence type="ECO:0000313" key="2">
    <source>
        <dbReference type="EMBL" id="SMQ56234.1"/>
    </source>
</evidence>
<evidence type="ECO:0000256" key="1">
    <source>
        <dbReference type="SAM" id="MobiDB-lite"/>
    </source>
</evidence>
<proteinExistence type="predicted"/>
<feature type="compositionally biased region" description="Polar residues" evidence="1">
    <location>
        <begin position="1"/>
        <end position="19"/>
    </location>
</feature>
<name>A0A1X7S961_ZYMT9</name>
<dbReference type="AlphaFoldDB" id="A0A1X7S961"/>
<dbReference type="EMBL" id="LT853704">
    <property type="protein sequence ID" value="SMQ56234.1"/>
    <property type="molecule type" value="Genomic_DNA"/>
</dbReference>